<keyword evidence="7" id="KW-0175">Coiled coil</keyword>
<evidence type="ECO:0000256" key="7">
    <source>
        <dbReference type="SAM" id="Coils"/>
    </source>
</evidence>
<dbReference type="GO" id="GO:0043328">
    <property type="term" value="P:protein transport to vacuole involved in ubiquitin-dependent protein catabolic process via the multivesicular body sorting pathway"/>
    <property type="evidence" value="ECO:0007669"/>
    <property type="project" value="UniProtKB-UniRule"/>
</dbReference>
<keyword evidence="3 6" id="KW-0813">Transport</keyword>
<organism evidence="8 9">
    <name type="scientific">Thecamonas trahens ATCC 50062</name>
    <dbReference type="NCBI Taxonomy" id="461836"/>
    <lineage>
        <taxon>Eukaryota</taxon>
        <taxon>Apusozoa</taxon>
        <taxon>Apusomonadida</taxon>
        <taxon>Apusomonadidae</taxon>
        <taxon>Thecamonas</taxon>
    </lineage>
</organism>
<dbReference type="SUPFAM" id="SSF46785">
    <property type="entry name" value="Winged helix' DNA-binding domain"/>
    <property type="match status" value="1"/>
</dbReference>
<dbReference type="InterPro" id="IPR011993">
    <property type="entry name" value="PH-like_dom_sf"/>
</dbReference>
<evidence type="ECO:0000256" key="1">
    <source>
        <dbReference type="ARBA" id="ARBA00009697"/>
    </source>
</evidence>
<dbReference type="InterPro" id="IPR036388">
    <property type="entry name" value="WH-like_DNA-bd_sf"/>
</dbReference>
<comment type="subunit">
    <text evidence="6">Component of the endosomal sorting complex required for transport II (ESCRT-II).</text>
</comment>
<dbReference type="InterPro" id="IPR040608">
    <property type="entry name" value="Snf8/Vps36"/>
</dbReference>
<dbReference type="Pfam" id="PF04157">
    <property type="entry name" value="EAP30"/>
    <property type="match status" value="1"/>
</dbReference>
<dbReference type="RefSeq" id="XP_013761442.1">
    <property type="nucleotide sequence ID" value="XM_013905988.1"/>
</dbReference>
<dbReference type="AlphaFoldDB" id="A0A0L0DTM1"/>
<comment type="subcellular location">
    <subcellularLocation>
        <location evidence="6">Cytoplasm</location>
    </subcellularLocation>
    <subcellularLocation>
        <location evidence="6">Endosome</location>
    </subcellularLocation>
</comment>
<evidence type="ECO:0000256" key="4">
    <source>
        <dbReference type="ARBA" id="ARBA00022490"/>
    </source>
</evidence>
<dbReference type="Gene3D" id="2.30.29.30">
    <property type="entry name" value="Pleckstrin-homology domain (PH domain)/Phosphotyrosine-binding domain (PTB)"/>
    <property type="match status" value="1"/>
</dbReference>
<comment type="function">
    <text evidence="6">Component of the ESCRT-II complex (endosomal sorting complex required for transport II), which is required for multivesicular body (MVB) formation and sorting of endosomal cargo proteins into MVBs.</text>
</comment>
<evidence type="ECO:0000256" key="2">
    <source>
        <dbReference type="ARBA" id="ARBA00017953"/>
    </source>
</evidence>
<dbReference type="GO" id="GO:0043130">
    <property type="term" value="F:ubiquitin binding"/>
    <property type="evidence" value="ECO:0007669"/>
    <property type="project" value="UniProtKB-UniRule"/>
</dbReference>
<keyword evidence="9" id="KW-1185">Reference proteome</keyword>
<protein>
    <recommendedName>
        <fullName evidence="2 6">Vacuolar protein-sorting-associated protein 36</fullName>
    </recommendedName>
    <alternativeName>
        <fullName evidence="6">ESCRT-II complex subunit VPS36</fullName>
    </alternativeName>
</protein>
<sequence>MAASGTPGIVVATVDDVVVRGADEVCLVRDARCVLTTYELYMFGKDDSGRRNRALRFPLENLASFRGSSSFLARYSKILVTAKASAGSEYDLRLSFHDKGYKDMLAKLADTVKMKLWVDRPSKANNNRRPAAAGPSEGFSTRSAGISGIMRRVDRQAREDEATLSAAFADLDTLMAKTRDIVKLAARVKAAQERAARSRRREADAAEAKDEVDLQDHLMSLGMGSVSAPSVSRAAAGSTSAFHTQLARELAAFLTPILADRSTHGVLPLTDVYCLYNRARGTDLVSPDDILAAVAAFGSLSPPVGMSLHEFASGAKVVQSDAYSEEAMTATILDLATASDHGVSASELAAAASLSLMLARQQLLRAEERGIVCRDASVHGLYFSTTRFPTLCRACSIVVKAVAIVRGCVADY</sequence>
<dbReference type="PANTHER" id="PTHR13128">
    <property type="entry name" value="VACUOLAR PROTEIN-SORTING-ASSOCIATED PROTEIN 36"/>
    <property type="match status" value="1"/>
</dbReference>
<dbReference type="Proteomes" id="UP000054408">
    <property type="component" value="Unassembled WGS sequence"/>
</dbReference>
<dbReference type="InterPro" id="IPR037855">
    <property type="entry name" value="Vps36"/>
</dbReference>
<dbReference type="GO" id="GO:0032266">
    <property type="term" value="F:phosphatidylinositol-3-phosphate binding"/>
    <property type="evidence" value="ECO:0007669"/>
    <property type="project" value="UniProtKB-UniRule"/>
</dbReference>
<feature type="coiled-coil region" evidence="7">
    <location>
        <begin position="174"/>
        <end position="201"/>
    </location>
</feature>
<name>A0A0L0DTM1_THETB</name>
<dbReference type="GO" id="GO:0031902">
    <property type="term" value="C:late endosome membrane"/>
    <property type="evidence" value="ECO:0007669"/>
    <property type="project" value="UniProtKB-UniRule"/>
</dbReference>
<evidence type="ECO:0000256" key="3">
    <source>
        <dbReference type="ARBA" id="ARBA00022448"/>
    </source>
</evidence>
<dbReference type="PANTHER" id="PTHR13128:SF12">
    <property type="entry name" value="VACUOLAR PROTEIN-SORTING-ASSOCIATED PROTEIN 36"/>
    <property type="match status" value="1"/>
</dbReference>
<dbReference type="OMA" id="MSIARNY"/>
<evidence type="ECO:0000256" key="6">
    <source>
        <dbReference type="RuleBase" id="RU367095"/>
    </source>
</evidence>
<accession>A0A0L0DTM1</accession>
<comment type="similarity">
    <text evidence="1 6">Belongs to the VPS36 family.</text>
</comment>
<dbReference type="STRING" id="461836.A0A0L0DTM1"/>
<dbReference type="OrthoDB" id="271448at2759"/>
<dbReference type="eggNOG" id="KOG2760">
    <property type="taxonomic scope" value="Eukaryota"/>
</dbReference>
<keyword evidence="5 6" id="KW-0653">Protein transport</keyword>
<dbReference type="InterPro" id="IPR036390">
    <property type="entry name" value="WH_DNA-bd_sf"/>
</dbReference>
<evidence type="ECO:0000313" key="9">
    <source>
        <dbReference type="Proteomes" id="UP000054408"/>
    </source>
</evidence>
<proteinExistence type="inferred from homology"/>
<dbReference type="FunFam" id="1.10.10.10:FF:000416">
    <property type="entry name" value="Vacuolar protein-sorting-associated protein 36"/>
    <property type="match status" value="1"/>
</dbReference>
<keyword evidence="4 6" id="KW-0963">Cytoplasm</keyword>
<reference evidence="8 9" key="1">
    <citation type="submission" date="2010-05" db="EMBL/GenBank/DDBJ databases">
        <title>The Genome Sequence of Thecamonas trahens ATCC 50062.</title>
        <authorList>
            <consortium name="The Broad Institute Genome Sequencing Platform"/>
            <person name="Russ C."/>
            <person name="Cuomo C."/>
            <person name="Shea T."/>
            <person name="Young S.K."/>
            <person name="Zeng Q."/>
            <person name="Koehrsen M."/>
            <person name="Haas B."/>
            <person name="Borodovsky M."/>
            <person name="Guigo R."/>
            <person name="Alvarado L."/>
            <person name="Berlin A."/>
            <person name="Bochicchio J."/>
            <person name="Borenstein D."/>
            <person name="Chapman S."/>
            <person name="Chen Z."/>
            <person name="Freedman E."/>
            <person name="Gellesch M."/>
            <person name="Goldberg J."/>
            <person name="Griggs A."/>
            <person name="Gujja S."/>
            <person name="Heilman E."/>
            <person name="Heiman D."/>
            <person name="Hepburn T."/>
            <person name="Howarth C."/>
            <person name="Jen D."/>
            <person name="Larson L."/>
            <person name="Mehta T."/>
            <person name="Park D."/>
            <person name="Pearson M."/>
            <person name="Roberts A."/>
            <person name="Saif S."/>
            <person name="Shenoy N."/>
            <person name="Sisk P."/>
            <person name="Stolte C."/>
            <person name="Sykes S."/>
            <person name="Thomson T."/>
            <person name="Walk T."/>
            <person name="White J."/>
            <person name="Yandava C."/>
            <person name="Burger G."/>
            <person name="Gray M.W."/>
            <person name="Holland P.W.H."/>
            <person name="King N."/>
            <person name="Lang F.B.F."/>
            <person name="Roger A.J."/>
            <person name="Ruiz-Trillo I."/>
            <person name="Lander E."/>
            <person name="Nusbaum C."/>
        </authorList>
    </citation>
    <scope>NUCLEOTIDE SEQUENCE [LARGE SCALE GENOMIC DNA]</scope>
    <source>
        <strain evidence="8 9">ATCC 50062</strain>
    </source>
</reference>
<keyword evidence="6" id="KW-0967">Endosome</keyword>
<dbReference type="Gene3D" id="6.10.140.260">
    <property type="match status" value="1"/>
</dbReference>
<dbReference type="GO" id="GO:0000814">
    <property type="term" value="C:ESCRT II complex"/>
    <property type="evidence" value="ECO:0007669"/>
    <property type="project" value="UniProtKB-UniRule"/>
</dbReference>
<evidence type="ECO:0000256" key="5">
    <source>
        <dbReference type="ARBA" id="ARBA00022927"/>
    </source>
</evidence>
<dbReference type="Gene3D" id="1.10.10.10">
    <property type="entry name" value="Winged helix-like DNA-binding domain superfamily/Winged helix DNA-binding domain"/>
    <property type="match status" value="2"/>
</dbReference>
<dbReference type="GeneID" id="25561659"/>
<evidence type="ECO:0000313" key="8">
    <source>
        <dbReference type="EMBL" id="KNC55674.1"/>
    </source>
</evidence>
<gene>
    <name evidence="8" type="ORF">AMSG_01944</name>
</gene>
<dbReference type="EMBL" id="GL349439">
    <property type="protein sequence ID" value="KNC55674.1"/>
    <property type="molecule type" value="Genomic_DNA"/>
</dbReference>